<organism evidence="2 3">
    <name type="scientific">Cordyceps javanica</name>
    <dbReference type="NCBI Taxonomy" id="43265"/>
    <lineage>
        <taxon>Eukaryota</taxon>
        <taxon>Fungi</taxon>
        <taxon>Dikarya</taxon>
        <taxon>Ascomycota</taxon>
        <taxon>Pezizomycotina</taxon>
        <taxon>Sordariomycetes</taxon>
        <taxon>Hypocreomycetidae</taxon>
        <taxon>Hypocreales</taxon>
        <taxon>Cordycipitaceae</taxon>
        <taxon>Cordyceps</taxon>
    </lineage>
</organism>
<dbReference type="AlphaFoldDB" id="A0A545UKP1"/>
<name>A0A545UKP1_9HYPO</name>
<evidence type="ECO:0000313" key="3">
    <source>
        <dbReference type="Proteomes" id="UP000315783"/>
    </source>
</evidence>
<dbReference type="Proteomes" id="UP000315783">
    <property type="component" value="Unassembled WGS sequence"/>
</dbReference>
<accession>A0A545UKP1</accession>
<proteinExistence type="predicted"/>
<comment type="caution">
    <text evidence="2">The sequence shown here is derived from an EMBL/GenBank/DDBJ whole genome shotgun (WGS) entry which is preliminary data.</text>
</comment>
<reference evidence="2 3" key="1">
    <citation type="journal article" date="2019" name="Appl. Microbiol. Biotechnol.">
        <title>Genome sequence of Isaria javanica and comparative genome analysis insights into family S53 peptidase evolution in fungal entomopathogens.</title>
        <authorList>
            <person name="Lin R."/>
            <person name="Zhang X."/>
            <person name="Xin B."/>
            <person name="Zou M."/>
            <person name="Gao Y."/>
            <person name="Qin F."/>
            <person name="Hu Q."/>
            <person name="Xie B."/>
            <person name="Cheng X."/>
        </authorList>
    </citation>
    <scope>NUCLEOTIDE SEQUENCE [LARGE SCALE GENOMIC DNA]</scope>
    <source>
        <strain evidence="2 3">IJ1G</strain>
    </source>
</reference>
<gene>
    <name evidence="2" type="ORF">IF1G_11308</name>
</gene>
<protein>
    <submittedName>
        <fullName evidence="2">Uncharacterized protein</fullName>
    </submittedName>
</protein>
<keyword evidence="3" id="KW-1185">Reference proteome</keyword>
<evidence type="ECO:0000313" key="2">
    <source>
        <dbReference type="EMBL" id="TQV90031.1"/>
    </source>
</evidence>
<evidence type="ECO:0000256" key="1">
    <source>
        <dbReference type="SAM" id="MobiDB-lite"/>
    </source>
</evidence>
<feature type="compositionally biased region" description="Polar residues" evidence="1">
    <location>
        <begin position="391"/>
        <end position="407"/>
    </location>
</feature>
<dbReference type="EMBL" id="SPUK01000042">
    <property type="protein sequence ID" value="TQV90031.1"/>
    <property type="molecule type" value="Genomic_DNA"/>
</dbReference>
<sequence>MAIRTTKTKVRRQEKRREASKLTIQELRRLLEPYNDDDNVNVVLNDEANHRTLQIWYQSLSTNFGRMRGKRLAISNAAAVKSIERPHLQLNDSSLKRFHRWEENPQTFWSLATGDSPFKPRNSDETYRKFFTTSAIQLYNEYSTYKILWRFTTAAFYLHFRRWKPEAQHIRDAHIRDFLKFMGCNDFNDGVEAFRTIIKAGQRRIEFCQLLASRGTGNSRFLKRTSSEDAAGNAAKEEEHFKGALGILFYDNIPDSIFDADDGLFPRDRDAIIQHLHSVDITSPPTQYDTCHLANKLLDYQNSLVWPAEEDRARVFTRNEITVDRNQPQMSTAEAAGMLKSLAACEPAQKYHNVAQEQPTHEPSHTQPFVGIMAPFECRTGAPVLPDSRNDLSPRNASQTPYQTGISIDPNSATVHMLVDEYPTVYQAGVSMDPNSYDGLLPPTGAYPAVYQAGVSMDPNSYDGLLPPTGAYPTVYQAGVSVDPHSYDGLLPPTGAYPALYQAGIPMDPNTCTGLMP</sequence>
<feature type="region of interest" description="Disordered" evidence="1">
    <location>
        <begin position="383"/>
        <end position="407"/>
    </location>
</feature>
<dbReference type="STRING" id="43265.A0A545UKP1"/>